<evidence type="ECO:0000259" key="1">
    <source>
        <dbReference type="PROSITE" id="PS50878"/>
    </source>
</evidence>
<name>A0AAV3PPP8_LITER</name>
<dbReference type="PROSITE" id="PS50878">
    <property type="entry name" value="RT_POL"/>
    <property type="match status" value="1"/>
</dbReference>
<dbReference type="InterPro" id="IPR000477">
    <property type="entry name" value="RT_dom"/>
</dbReference>
<organism evidence="2 3">
    <name type="scientific">Lithospermum erythrorhizon</name>
    <name type="common">Purple gromwell</name>
    <name type="synonym">Lithospermum officinale var. erythrorhizon</name>
    <dbReference type="NCBI Taxonomy" id="34254"/>
    <lineage>
        <taxon>Eukaryota</taxon>
        <taxon>Viridiplantae</taxon>
        <taxon>Streptophyta</taxon>
        <taxon>Embryophyta</taxon>
        <taxon>Tracheophyta</taxon>
        <taxon>Spermatophyta</taxon>
        <taxon>Magnoliopsida</taxon>
        <taxon>eudicotyledons</taxon>
        <taxon>Gunneridae</taxon>
        <taxon>Pentapetalae</taxon>
        <taxon>asterids</taxon>
        <taxon>lamiids</taxon>
        <taxon>Boraginales</taxon>
        <taxon>Boraginaceae</taxon>
        <taxon>Boraginoideae</taxon>
        <taxon>Lithospermeae</taxon>
        <taxon>Lithospermum</taxon>
    </lineage>
</organism>
<dbReference type="PANTHER" id="PTHR33116:SF86">
    <property type="entry name" value="REVERSE TRANSCRIPTASE DOMAIN-CONTAINING PROTEIN"/>
    <property type="match status" value="1"/>
</dbReference>
<dbReference type="Pfam" id="PF00078">
    <property type="entry name" value="RVT_1"/>
    <property type="match status" value="1"/>
</dbReference>
<accession>A0AAV3PPP8</accession>
<comment type="caution">
    <text evidence="2">The sequence shown here is derived from an EMBL/GenBank/DDBJ whole genome shotgun (WGS) entry which is preliminary data.</text>
</comment>
<protein>
    <recommendedName>
        <fullName evidence="1">Reverse transcriptase domain-containing protein</fullName>
    </recommendedName>
</protein>
<dbReference type="PANTHER" id="PTHR33116">
    <property type="entry name" value="REVERSE TRANSCRIPTASE ZINC-BINDING DOMAIN-CONTAINING PROTEIN-RELATED-RELATED"/>
    <property type="match status" value="1"/>
</dbReference>
<dbReference type="Proteomes" id="UP001454036">
    <property type="component" value="Unassembled WGS sequence"/>
</dbReference>
<proteinExistence type="predicted"/>
<keyword evidence="3" id="KW-1185">Reference proteome</keyword>
<dbReference type="CDD" id="cd01650">
    <property type="entry name" value="RT_nLTR_like"/>
    <property type="match status" value="1"/>
</dbReference>
<evidence type="ECO:0000313" key="2">
    <source>
        <dbReference type="EMBL" id="GAA0153263.1"/>
    </source>
</evidence>
<gene>
    <name evidence="2" type="ORF">LIER_43218</name>
</gene>
<reference evidence="2 3" key="1">
    <citation type="submission" date="2024-01" db="EMBL/GenBank/DDBJ databases">
        <title>The complete chloroplast genome sequence of Lithospermum erythrorhizon: insights into the phylogenetic relationship among Boraginaceae species and the maternal lineages of purple gromwells.</title>
        <authorList>
            <person name="Okada T."/>
            <person name="Watanabe K."/>
        </authorList>
    </citation>
    <scope>NUCLEOTIDE SEQUENCE [LARGE SCALE GENOMIC DNA]</scope>
</reference>
<feature type="domain" description="Reverse transcriptase" evidence="1">
    <location>
        <begin position="1"/>
        <end position="255"/>
    </location>
</feature>
<evidence type="ECO:0000313" key="3">
    <source>
        <dbReference type="Proteomes" id="UP001454036"/>
    </source>
</evidence>
<sequence>MSDFRPISLCNIIAKIIGRIMTNRLKGVLVNIISETQSAFLPGCFISDNILVSHELLHYMKHKVTSKNAFMSLKLDMSKAYDRIEWKFLESIMLKLGFSRILVDWTMCLVSSVSYSFLVNGAPRGFIRPTRGIRQGHLLLPYLFLLCAEGLTYMTRKAEERKALTGVKISKESPSISHIRFADDTMLFCKASARESQMVIRILRDYETASGQKINLEKCSVSFDSSASRSTRMEMLEVLGMREVEDQGKYLGLPSQIGRSKRQVYSYIVGKVEDRLRGWIWKMLSQAGKEIMIKSVTSTIPIFVMNYFKLLVGLIDNLNSSMTKFFWENAEGERGIHWKA</sequence>
<dbReference type="AlphaFoldDB" id="A0AAV3PPP8"/>
<dbReference type="EMBL" id="BAABME010033554">
    <property type="protein sequence ID" value="GAA0153263.1"/>
    <property type="molecule type" value="Genomic_DNA"/>
</dbReference>